<evidence type="ECO:0000256" key="1">
    <source>
        <dbReference type="SAM" id="MobiDB-lite"/>
    </source>
</evidence>
<feature type="compositionally biased region" description="Pro residues" evidence="1">
    <location>
        <begin position="90"/>
        <end position="106"/>
    </location>
</feature>
<sequence>TAGNAAKVVVGGGAAVYGFNYYSENNAAAAADRERQLKLILGGDDEDDDDYDDDYDDDEDDDYEAFMKSKSGPPKASPASKPAQPKAEATPPPPAPTPPPPAPRPAPKPKKKLGIFARRKADARETDLAALVSPGAEAPEFATLLAQILTFGAPGRFPDVADLGPPPLETFDLDGARGMLAGSRSDLGLSDERSAEIFANVVNCMIIDIVDLAMSPLRGKDKDEKVAVDAINVVMDFMDHAASIFDAVAEGVTIKPVTYGGSLRRKDLEQMFSVYAGSTMGGLMSMDGGGATQDRVDTLQLVFGITDKKAEGLMQKHMMKTMMNMMKNPDAIKDMPGMEGMEEMMKMMGGEGGLPGMGMPGMDGADLSPEELKQTVSMMKELMDSGQVSEAELDEIRKQFREMYGDDISTLIGKAEAEGGTA</sequence>
<organism evidence="2 3">
    <name type="scientific">Thalassiosira oceanica</name>
    <name type="common">Marine diatom</name>
    <dbReference type="NCBI Taxonomy" id="159749"/>
    <lineage>
        <taxon>Eukaryota</taxon>
        <taxon>Sar</taxon>
        <taxon>Stramenopiles</taxon>
        <taxon>Ochrophyta</taxon>
        <taxon>Bacillariophyta</taxon>
        <taxon>Coscinodiscophyceae</taxon>
        <taxon>Thalassiosirophycidae</taxon>
        <taxon>Thalassiosirales</taxon>
        <taxon>Thalassiosiraceae</taxon>
        <taxon>Thalassiosira</taxon>
    </lineage>
</organism>
<evidence type="ECO:0000313" key="2">
    <source>
        <dbReference type="EMBL" id="EJK58513.1"/>
    </source>
</evidence>
<comment type="caution">
    <text evidence="2">The sequence shown here is derived from an EMBL/GenBank/DDBJ whole genome shotgun (WGS) entry which is preliminary data.</text>
</comment>
<feature type="region of interest" description="Disordered" evidence="1">
    <location>
        <begin position="40"/>
        <end position="110"/>
    </location>
</feature>
<feature type="compositionally biased region" description="Low complexity" evidence="1">
    <location>
        <begin position="68"/>
        <end position="89"/>
    </location>
</feature>
<feature type="non-terminal residue" evidence="2">
    <location>
        <position position="1"/>
    </location>
</feature>
<reference evidence="2 3" key="1">
    <citation type="journal article" date="2012" name="Genome Biol.">
        <title>Genome and low-iron response of an oceanic diatom adapted to chronic iron limitation.</title>
        <authorList>
            <person name="Lommer M."/>
            <person name="Specht M."/>
            <person name="Roy A.S."/>
            <person name="Kraemer L."/>
            <person name="Andreson R."/>
            <person name="Gutowska M.A."/>
            <person name="Wolf J."/>
            <person name="Bergner S.V."/>
            <person name="Schilhabel M.B."/>
            <person name="Klostermeier U.C."/>
            <person name="Beiko R.G."/>
            <person name="Rosenstiel P."/>
            <person name="Hippler M."/>
            <person name="Laroche J."/>
        </authorList>
    </citation>
    <scope>NUCLEOTIDE SEQUENCE [LARGE SCALE GENOMIC DNA]</scope>
    <source>
        <strain evidence="2 3">CCMP1005</strain>
    </source>
</reference>
<dbReference type="AlphaFoldDB" id="K0RXI8"/>
<dbReference type="EMBL" id="AGNL01025004">
    <property type="protein sequence ID" value="EJK58513.1"/>
    <property type="molecule type" value="Genomic_DNA"/>
</dbReference>
<keyword evidence="3" id="KW-1185">Reference proteome</keyword>
<dbReference type="OrthoDB" id="48952at2759"/>
<dbReference type="eggNOG" id="ENOG502S3QS">
    <property type="taxonomic scope" value="Eukaryota"/>
</dbReference>
<accession>K0RXI8</accession>
<feature type="compositionally biased region" description="Acidic residues" evidence="1">
    <location>
        <begin position="43"/>
        <end position="64"/>
    </location>
</feature>
<name>K0RXI8_THAOC</name>
<gene>
    <name evidence="2" type="ORF">THAOC_21355</name>
</gene>
<proteinExistence type="predicted"/>
<protein>
    <submittedName>
        <fullName evidence="2">Uncharacterized protein</fullName>
    </submittedName>
</protein>
<evidence type="ECO:0000313" key="3">
    <source>
        <dbReference type="Proteomes" id="UP000266841"/>
    </source>
</evidence>
<dbReference type="Proteomes" id="UP000266841">
    <property type="component" value="Unassembled WGS sequence"/>
</dbReference>